<accession>A0A9Q3PR40</accession>
<feature type="region of interest" description="Disordered" evidence="1">
    <location>
        <begin position="104"/>
        <end position="142"/>
    </location>
</feature>
<gene>
    <name evidence="2" type="ORF">O181_109122</name>
</gene>
<feature type="compositionally biased region" description="Basic residues" evidence="1">
    <location>
        <begin position="132"/>
        <end position="142"/>
    </location>
</feature>
<evidence type="ECO:0000313" key="2">
    <source>
        <dbReference type="EMBL" id="MBW0569407.1"/>
    </source>
</evidence>
<evidence type="ECO:0000313" key="3">
    <source>
        <dbReference type="Proteomes" id="UP000765509"/>
    </source>
</evidence>
<dbReference type="AlphaFoldDB" id="A0A9Q3PR40"/>
<reference evidence="2" key="1">
    <citation type="submission" date="2021-03" db="EMBL/GenBank/DDBJ databases">
        <title>Draft genome sequence of rust myrtle Austropuccinia psidii MF-1, a brazilian biotype.</title>
        <authorList>
            <person name="Quecine M.C."/>
            <person name="Pachon D.M.R."/>
            <person name="Bonatelli M.L."/>
            <person name="Correr F.H."/>
            <person name="Franceschini L.M."/>
            <person name="Leite T.F."/>
            <person name="Margarido G.R.A."/>
            <person name="Almeida C.A."/>
            <person name="Ferrarezi J.A."/>
            <person name="Labate C.A."/>
        </authorList>
    </citation>
    <scope>NUCLEOTIDE SEQUENCE</scope>
    <source>
        <strain evidence="2">MF-1</strain>
    </source>
</reference>
<sequence>MIIVEANQLQKYKGHQIKQKMTNYTILKQMKLFYIPQELELTQEASVGIEKASQKAYNNQLQRKSYQILEDSWKNCIKFYLTEKTSGESQHWKVTQWMESINGKEKDDSFNNRMEEKQPSTTQKIGKPAPIARKHNFNVKKQ</sequence>
<feature type="compositionally biased region" description="Basic and acidic residues" evidence="1">
    <location>
        <begin position="104"/>
        <end position="118"/>
    </location>
</feature>
<proteinExistence type="predicted"/>
<protein>
    <submittedName>
        <fullName evidence="2">Uncharacterized protein</fullName>
    </submittedName>
</protein>
<comment type="caution">
    <text evidence="2">The sequence shown here is derived from an EMBL/GenBank/DDBJ whole genome shotgun (WGS) entry which is preliminary data.</text>
</comment>
<dbReference type="Proteomes" id="UP000765509">
    <property type="component" value="Unassembled WGS sequence"/>
</dbReference>
<organism evidence="2 3">
    <name type="scientific">Austropuccinia psidii MF-1</name>
    <dbReference type="NCBI Taxonomy" id="1389203"/>
    <lineage>
        <taxon>Eukaryota</taxon>
        <taxon>Fungi</taxon>
        <taxon>Dikarya</taxon>
        <taxon>Basidiomycota</taxon>
        <taxon>Pucciniomycotina</taxon>
        <taxon>Pucciniomycetes</taxon>
        <taxon>Pucciniales</taxon>
        <taxon>Sphaerophragmiaceae</taxon>
        <taxon>Austropuccinia</taxon>
    </lineage>
</organism>
<evidence type="ECO:0000256" key="1">
    <source>
        <dbReference type="SAM" id="MobiDB-lite"/>
    </source>
</evidence>
<name>A0A9Q3PR40_9BASI</name>
<dbReference type="EMBL" id="AVOT02084317">
    <property type="protein sequence ID" value="MBW0569407.1"/>
    <property type="molecule type" value="Genomic_DNA"/>
</dbReference>
<keyword evidence="3" id="KW-1185">Reference proteome</keyword>